<evidence type="ECO:0000313" key="3">
    <source>
        <dbReference type="Proteomes" id="UP000193553"/>
    </source>
</evidence>
<protein>
    <submittedName>
        <fullName evidence="2">Uncharacterized protein</fullName>
    </submittedName>
</protein>
<organism evidence="2 3">
    <name type="scientific">Bradyrhizobium canariense</name>
    <dbReference type="NCBI Taxonomy" id="255045"/>
    <lineage>
        <taxon>Bacteria</taxon>
        <taxon>Pseudomonadati</taxon>
        <taxon>Pseudomonadota</taxon>
        <taxon>Alphaproteobacteria</taxon>
        <taxon>Hyphomicrobiales</taxon>
        <taxon>Nitrobacteraceae</taxon>
        <taxon>Bradyrhizobium</taxon>
    </lineage>
</organism>
<dbReference type="RefSeq" id="WP_085360161.1">
    <property type="nucleotide sequence ID" value="NZ_NAFD01000181.1"/>
</dbReference>
<proteinExistence type="predicted"/>
<evidence type="ECO:0000256" key="1">
    <source>
        <dbReference type="SAM" id="Phobius"/>
    </source>
</evidence>
<dbReference type="Proteomes" id="UP000193553">
    <property type="component" value="Unassembled WGS sequence"/>
</dbReference>
<dbReference type="OrthoDB" id="479677at2"/>
<keyword evidence="1" id="KW-0472">Membrane</keyword>
<evidence type="ECO:0000313" key="2">
    <source>
        <dbReference type="EMBL" id="OSJ06773.1"/>
    </source>
</evidence>
<sequence>MKMTDDEVRVMVAEMLAEQQRLQQANFDAIVLRTVASVLASFGIDNDDRKELRADFQHLRRWRTSVEQAQSYTLKAVITVIATGLMGVVGLSVKVVLGK</sequence>
<dbReference type="AlphaFoldDB" id="A0A1X3FSP5"/>
<accession>A0A1X3FSP5</accession>
<keyword evidence="1" id="KW-1133">Transmembrane helix</keyword>
<reference evidence="2 3" key="1">
    <citation type="submission" date="2017-03" db="EMBL/GenBank/DDBJ databases">
        <title>Whole genome sequences of fourteen strains of Bradyrhizobium canariense and one strain of Bradyrhizobium japonicum isolated from Lupinus (Papilionoideae: Genisteae) species in Algeria.</title>
        <authorList>
            <person name="Crovadore J."/>
            <person name="Chekireb D."/>
            <person name="Brachmann A."/>
            <person name="Chablais R."/>
            <person name="Cochard B."/>
            <person name="Lefort F."/>
        </authorList>
    </citation>
    <scope>NUCLEOTIDE SEQUENCE [LARGE SCALE GENOMIC DNA]</scope>
    <source>
        <strain evidence="2 3">UBMA195</strain>
    </source>
</reference>
<keyword evidence="1" id="KW-0812">Transmembrane</keyword>
<feature type="transmembrane region" description="Helical" evidence="1">
    <location>
        <begin position="76"/>
        <end position="97"/>
    </location>
</feature>
<name>A0A1X3FSP5_9BRAD</name>
<comment type="caution">
    <text evidence="2">The sequence shown here is derived from an EMBL/GenBank/DDBJ whole genome shotgun (WGS) entry which is preliminary data.</text>
</comment>
<dbReference type="EMBL" id="NAFI01000178">
    <property type="protein sequence ID" value="OSJ06773.1"/>
    <property type="molecule type" value="Genomic_DNA"/>
</dbReference>
<gene>
    <name evidence="2" type="ORF">BSZ18_21275</name>
</gene>